<dbReference type="PANTHER" id="PTHR43194">
    <property type="entry name" value="HYDROLASE ALPHA/BETA FOLD FAMILY"/>
    <property type="match status" value="1"/>
</dbReference>
<keyword evidence="3" id="KW-1185">Reference proteome</keyword>
<reference evidence="2 3" key="1">
    <citation type="journal article" date="2014" name="BMC Genomics">
        <title>Genome based analysis of type-I polyketide synthase and nonribosomal peptide synthetase gene clusters in seven strains of five representative Nocardia species.</title>
        <authorList>
            <person name="Komaki H."/>
            <person name="Ichikawa N."/>
            <person name="Hosoyama A."/>
            <person name="Takahashi-Nakaguchi A."/>
            <person name="Matsuzawa T."/>
            <person name="Suzuki K."/>
            <person name="Fujita N."/>
            <person name="Gonoi T."/>
        </authorList>
    </citation>
    <scope>NUCLEOTIDE SEQUENCE [LARGE SCALE GENOMIC DNA]</scope>
    <source>
        <strain evidence="2 3">NBRC 15531</strain>
    </source>
</reference>
<protein>
    <recommendedName>
        <fullName evidence="1">AB hydrolase-1 domain-containing protein</fullName>
    </recommendedName>
</protein>
<evidence type="ECO:0000259" key="1">
    <source>
        <dbReference type="Pfam" id="PF12697"/>
    </source>
</evidence>
<proteinExistence type="predicted"/>
<name>U5ECY3_NOCAS</name>
<dbReference type="GO" id="GO:0003824">
    <property type="term" value="F:catalytic activity"/>
    <property type="evidence" value="ECO:0007669"/>
    <property type="project" value="UniProtKB-ARBA"/>
</dbReference>
<dbReference type="STRING" id="1824.SAMN05444423_1011563"/>
<dbReference type="Gene3D" id="3.40.50.1820">
    <property type="entry name" value="alpha/beta hydrolase"/>
    <property type="match status" value="2"/>
</dbReference>
<dbReference type="AlphaFoldDB" id="U5ECY3"/>
<sequence>MRDPLNPGRHQLVRPDGTVLRGWSVGVGSTVLLLHAGGERSRVWEPVVGGLVAEGCRCVAFDLRGHGDSGGSARSVTTCAADIAAMIRDEPPGCVVVGASLGGLAALAALADAEVCARVAGLVLVDVVPTMNPTRVREFLSGAPDFGSYVEIVEDILGGIPQLGQAAAALEVPVLLVRAGERTPVTEDYVDEFVRLVPHVAVHRIAGAGHLVARERPGELAEAIAGWLSTALSRG</sequence>
<dbReference type="eggNOG" id="COG2267">
    <property type="taxonomic scope" value="Bacteria"/>
</dbReference>
<dbReference type="InterPro" id="IPR050228">
    <property type="entry name" value="Carboxylesterase_BioH"/>
</dbReference>
<dbReference type="SUPFAM" id="SSF53474">
    <property type="entry name" value="alpha/beta-Hydrolases"/>
    <property type="match status" value="1"/>
</dbReference>
<gene>
    <name evidence="2" type="ORF">NCAST_23_00290</name>
</gene>
<comment type="caution">
    <text evidence="2">The sequence shown here is derived from an EMBL/GenBank/DDBJ whole genome shotgun (WGS) entry which is preliminary data.</text>
</comment>
<dbReference type="GeneID" id="91519410"/>
<evidence type="ECO:0000313" key="2">
    <source>
        <dbReference type="EMBL" id="GAD84271.1"/>
    </source>
</evidence>
<dbReference type="EMBL" id="BAFO02000023">
    <property type="protein sequence ID" value="GAD84271.1"/>
    <property type="molecule type" value="Genomic_DNA"/>
</dbReference>
<dbReference type="PANTHER" id="PTHR43194:SF2">
    <property type="entry name" value="PEROXISOMAL MEMBRANE PROTEIN LPX1"/>
    <property type="match status" value="1"/>
</dbReference>
<dbReference type="InterPro" id="IPR029058">
    <property type="entry name" value="AB_hydrolase_fold"/>
</dbReference>
<dbReference type="InterPro" id="IPR000073">
    <property type="entry name" value="AB_hydrolase_1"/>
</dbReference>
<accession>U5ECY3</accession>
<evidence type="ECO:0000313" key="3">
    <source>
        <dbReference type="Proteomes" id="UP000017048"/>
    </source>
</evidence>
<organism evidence="2 3">
    <name type="scientific">Nocardia asteroides NBRC 15531</name>
    <dbReference type="NCBI Taxonomy" id="1110697"/>
    <lineage>
        <taxon>Bacteria</taxon>
        <taxon>Bacillati</taxon>
        <taxon>Actinomycetota</taxon>
        <taxon>Actinomycetes</taxon>
        <taxon>Mycobacteriales</taxon>
        <taxon>Nocardiaceae</taxon>
        <taxon>Nocardia</taxon>
    </lineage>
</organism>
<feature type="domain" description="AB hydrolase-1" evidence="1">
    <location>
        <begin position="31"/>
        <end position="142"/>
    </location>
</feature>
<dbReference type="Pfam" id="PF12697">
    <property type="entry name" value="Abhydrolase_6"/>
    <property type="match status" value="1"/>
</dbReference>
<dbReference type="Proteomes" id="UP000017048">
    <property type="component" value="Unassembled WGS sequence"/>
</dbReference>
<dbReference type="RefSeq" id="WP_019048844.1">
    <property type="nucleotide sequence ID" value="NZ_BAFO02000023.1"/>
</dbReference>